<evidence type="ECO:0000256" key="1">
    <source>
        <dbReference type="ARBA" id="ARBA00004651"/>
    </source>
</evidence>
<comment type="subcellular location">
    <subcellularLocation>
        <location evidence="1 8">Cell membrane</location>
        <topology evidence="1 8">Multi-pass membrane protein</topology>
    </subcellularLocation>
</comment>
<dbReference type="PANTHER" id="PTHR43848">
    <property type="entry name" value="PUTRESCINE TRANSPORT SYSTEM PERMEASE PROTEIN POTI"/>
    <property type="match status" value="1"/>
</dbReference>
<feature type="transmembrane region" description="Helical" evidence="8">
    <location>
        <begin position="9"/>
        <end position="30"/>
    </location>
</feature>
<dbReference type="SUPFAM" id="SSF161098">
    <property type="entry name" value="MetI-like"/>
    <property type="match status" value="1"/>
</dbReference>
<feature type="transmembrane region" description="Helical" evidence="8">
    <location>
        <begin position="106"/>
        <end position="127"/>
    </location>
</feature>
<evidence type="ECO:0000256" key="3">
    <source>
        <dbReference type="ARBA" id="ARBA00022448"/>
    </source>
</evidence>
<evidence type="ECO:0000259" key="9">
    <source>
        <dbReference type="PROSITE" id="PS50928"/>
    </source>
</evidence>
<accession>A0AB38YI89</accession>
<keyword evidence="7 8" id="KW-0472">Membrane</keyword>
<evidence type="ECO:0000313" key="10">
    <source>
        <dbReference type="EMBL" id="WLD58560.1"/>
    </source>
</evidence>
<reference evidence="10" key="1">
    <citation type="submission" date="2022-07" db="EMBL/GenBank/DDBJ databases">
        <title>Complete genome sequence of Salinispirillum sp. LH10-3-1 capable of multiple carbohydrate inversion isolated from a soda lake.</title>
        <authorList>
            <person name="Liu J."/>
            <person name="Zhai Y."/>
            <person name="Zhang H."/>
            <person name="Yang H."/>
            <person name="Qu J."/>
            <person name="Li J."/>
        </authorList>
    </citation>
    <scope>NUCLEOTIDE SEQUENCE</scope>
    <source>
        <strain evidence="10">LH 10-3-1</strain>
    </source>
</reference>
<protein>
    <submittedName>
        <fullName evidence="10">ABC transporter permease subunit</fullName>
    </submittedName>
</protein>
<organism evidence="10">
    <name type="scientific">Salinispirillum sp. LH 10-3-1</name>
    <dbReference type="NCBI Taxonomy" id="2952525"/>
    <lineage>
        <taxon>Bacteria</taxon>
        <taxon>Pseudomonadati</taxon>
        <taxon>Pseudomonadota</taxon>
        <taxon>Gammaproteobacteria</taxon>
        <taxon>Oceanospirillales</taxon>
        <taxon>Saccharospirillaceae</taxon>
        <taxon>Salinispirillum</taxon>
    </lineage>
</organism>
<keyword evidence="6 8" id="KW-1133">Transmembrane helix</keyword>
<dbReference type="CDD" id="cd06261">
    <property type="entry name" value="TM_PBP2"/>
    <property type="match status" value="1"/>
</dbReference>
<comment type="similarity">
    <text evidence="2">Belongs to the binding-protein-dependent transport system permease family. CysTW subfamily.</text>
</comment>
<dbReference type="InterPro" id="IPR000515">
    <property type="entry name" value="MetI-like"/>
</dbReference>
<evidence type="ECO:0000256" key="5">
    <source>
        <dbReference type="ARBA" id="ARBA00022692"/>
    </source>
</evidence>
<dbReference type="InterPro" id="IPR035906">
    <property type="entry name" value="MetI-like_sf"/>
</dbReference>
<dbReference type="PROSITE" id="PS50928">
    <property type="entry name" value="ABC_TM1"/>
    <property type="match status" value="1"/>
</dbReference>
<gene>
    <name evidence="10" type="ORF">NFC81_01900</name>
</gene>
<keyword evidence="5 8" id="KW-0812">Transmembrane</keyword>
<dbReference type="EMBL" id="CP101717">
    <property type="protein sequence ID" value="WLD58560.1"/>
    <property type="molecule type" value="Genomic_DNA"/>
</dbReference>
<keyword evidence="4" id="KW-1003">Cell membrane</keyword>
<name>A0AB38YI89_9GAMM</name>
<feature type="transmembrane region" description="Helical" evidence="8">
    <location>
        <begin position="237"/>
        <end position="258"/>
    </location>
</feature>
<feature type="domain" description="ABC transmembrane type-1" evidence="9">
    <location>
        <begin position="60"/>
        <end position="255"/>
    </location>
</feature>
<proteinExistence type="inferred from homology"/>
<keyword evidence="3 8" id="KW-0813">Transport</keyword>
<dbReference type="InterPro" id="IPR051789">
    <property type="entry name" value="Bact_Polyamine_Transport"/>
</dbReference>
<dbReference type="GO" id="GO:0055085">
    <property type="term" value="P:transmembrane transport"/>
    <property type="evidence" value="ECO:0007669"/>
    <property type="project" value="InterPro"/>
</dbReference>
<feature type="transmembrane region" description="Helical" evidence="8">
    <location>
        <begin position="66"/>
        <end position="86"/>
    </location>
</feature>
<feature type="transmembrane region" description="Helical" evidence="8">
    <location>
        <begin position="139"/>
        <end position="158"/>
    </location>
</feature>
<sequence length="276" mass="30868">MKSFNVSRFFFWFGILFLYLPMAILVIYSFNSSRLVTVWAGWSTQWYGELFRDRQLMNAVGRSLQVAFFSASAATVLGTLASIVVVRVRRFRGRGLFNSMITAPLVMPDVIIGLSLLLLFVSLQQWIGWPANRGLTTIWIAHTTFSMAYATVVISSRLREMDTSIEEAAQDLGATPLRSFIFITLPLIAPALISAWLLAFTLSLDDVVIASFVTGPGATTLPIEILSSVRRGVTPKINALATLIILAVSFVAFTSWYLTRRYDMKRRAEQRMAMEG</sequence>
<evidence type="ECO:0000256" key="4">
    <source>
        <dbReference type="ARBA" id="ARBA00022475"/>
    </source>
</evidence>
<evidence type="ECO:0000256" key="6">
    <source>
        <dbReference type="ARBA" id="ARBA00022989"/>
    </source>
</evidence>
<dbReference type="PANTHER" id="PTHR43848:SF2">
    <property type="entry name" value="PUTRESCINE TRANSPORT SYSTEM PERMEASE PROTEIN POTI"/>
    <property type="match status" value="1"/>
</dbReference>
<dbReference type="GO" id="GO:0005886">
    <property type="term" value="C:plasma membrane"/>
    <property type="evidence" value="ECO:0007669"/>
    <property type="project" value="UniProtKB-SubCell"/>
</dbReference>
<dbReference type="Pfam" id="PF00528">
    <property type="entry name" value="BPD_transp_1"/>
    <property type="match status" value="1"/>
</dbReference>
<evidence type="ECO:0000256" key="2">
    <source>
        <dbReference type="ARBA" id="ARBA00007069"/>
    </source>
</evidence>
<evidence type="ECO:0000256" key="7">
    <source>
        <dbReference type="ARBA" id="ARBA00023136"/>
    </source>
</evidence>
<feature type="transmembrane region" description="Helical" evidence="8">
    <location>
        <begin position="179"/>
        <end position="199"/>
    </location>
</feature>
<dbReference type="RefSeq" id="WP_304995845.1">
    <property type="nucleotide sequence ID" value="NZ_CP101717.1"/>
</dbReference>
<evidence type="ECO:0000256" key="8">
    <source>
        <dbReference type="RuleBase" id="RU363032"/>
    </source>
</evidence>
<dbReference type="AlphaFoldDB" id="A0AB38YI89"/>
<dbReference type="Gene3D" id="1.10.3720.10">
    <property type="entry name" value="MetI-like"/>
    <property type="match status" value="1"/>
</dbReference>